<proteinExistence type="predicted"/>
<sequence length="284" mass="30271">MIVVTGATGALNGHTVNHLLRHVPPGDIGVSVRSPERAQHLAGRGVRVRYGTYDDGKALRHSFEGADQVLLVSSSDVTDDVVTQHRTAIDAAVEAGASRILYTSAQGSAFDSPYPPLAIHAATEQHLAESGVAWTALRNGFYGDLGQLLGPWWSTGTIAKPDDGPFSWIDRRDAGEAAAAILIGDASADGPIDLTLPAPVTLDDFAARASERVGRRIGRVVIEDEEWVAAETARGTPETLARFTLSMFQATRTGHFAHSDPTLQRLLGREPRSIADQIADQPAV</sequence>
<dbReference type="SUPFAM" id="SSF51735">
    <property type="entry name" value="NAD(P)-binding Rossmann-fold domains"/>
    <property type="match status" value="1"/>
</dbReference>
<feature type="domain" description="NAD(P)-binding" evidence="1">
    <location>
        <begin position="6"/>
        <end position="144"/>
    </location>
</feature>
<dbReference type="PANTHER" id="PTHR47129:SF1">
    <property type="entry name" value="NMRA-LIKE DOMAIN-CONTAINING PROTEIN"/>
    <property type="match status" value="1"/>
</dbReference>
<dbReference type="InterPro" id="IPR052718">
    <property type="entry name" value="NmrA-type_oxidoreductase"/>
</dbReference>
<gene>
    <name evidence="2" type="ORF">L1F31_02665</name>
</gene>
<dbReference type="EMBL" id="CP093443">
    <property type="protein sequence ID" value="UVI36587.1"/>
    <property type="molecule type" value="Genomic_DNA"/>
</dbReference>
<evidence type="ECO:0000313" key="2">
    <source>
        <dbReference type="EMBL" id="UVI36587.1"/>
    </source>
</evidence>
<dbReference type="RefSeq" id="WP_265419155.1">
    <property type="nucleotide sequence ID" value="NZ_CP093443.1"/>
</dbReference>
<accession>A0ABY5SPT1</accession>
<evidence type="ECO:0000259" key="1">
    <source>
        <dbReference type="Pfam" id="PF13460"/>
    </source>
</evidence>
<dbReference type="InterPro" id="IPR036291">
    <property type="entry name" value="NAD(P)-bd_dom_sf"/>
</dbReference>
<dbReference type="Gene3D" id="3.40.50.720">
    <property type="entry name" value="NAD(P)-binding Rossmann-like Domain"/>
    <property type="match status" value="1"/>
</dbReference>
<protein>
    <submittedName>
        <fullName evidence="2">NAD(P)H-binding protein</fullName>
    </submittedName>
</protein>
<dbReference type="Proteomes" id="UP001064879">
    <property type="component" value="Chromosome"/>
</dbReference>
<name>A0ABY5SPT1_9MICO</name>
<reference evidence="2" key="1">
    <citation type="submission" date="2022-03" db="EMBL/GenBank/DDBJ databases">
        <title>Brevibacterium spongiae sp. nov., isolated from marine sponge.</title>
        <authorList>
            <person name="Li Z."/>
            <person name="Zhang M."/>
        </authorList>
    </citation>
    <scope>NUCLEOTIDE SEQUENCE</scope>
    <source>
        <strain evidence="2">WHS-Z9</strain>
    </source>
</reference>
<dbReference type="Pfam" id="PF13460">
    <property type="entry name" value="NAD_binding_10"/>
    <property type="match status" value="1"/>
</dbReference>
<dbReference type="PANTHER" id="PTHR47129">
    <property type="entry name" value="QUINONE OXIDOREDUCTASE 2"/>
    <property type="match status" value="1"/>
</dbReference>
<evidence type="ECO:0000313" key="3">
    <source>
        <dbReference type="Proteomes" id="UP001064879"/>
    </source>
</evidence>
<organism evidence="2 3">
    <name type="scientific">Brevibacterium spongiae</name>
    <dbReference type="NCBI Taxonomy" id="2909672"/>
    <lineage>
        <taxon>Bacteria</taxon>
        <taxon>Bacillati</taxon>
        <taxon>Actinomycetota</taxon>
        <taxon>Actinomycetes</taxon>
        <taxon>Micrococcales</taxon>
        <taxon>Brevibacteriaceae</taxon>
        <taxon>Brevibacterium</taxon>
    </lineage>
</organism>
<dbReference type="Gene3D" id="3.90.25.10">
    <property type="entry name" value="UDP-galactose 4-epimerase, domain 1"/>
    <property type="match status" value="1"/>
</dbReference>
<keyword evidence="3" id="KW-1185">Reference proteome</keyword>
<dbReference type="InterPro" id="IPR016040">
    <property type="entry name" value="NAD(P)-bd_dom"/>
</dbReference>